<comment type="caution">
    <text evidence="1">The sequence shown here is derived from an EMBL/GenBank/DDBJ whole genome shotgun (WGS) entry which is preliminary data.</text>
</comment>
<keyword evidence="2" id="KW-1185">Reference proteome</keyword>
<name>A0A923I2W9_9FIRM</name>
<organism evidence="1 2">
    <name type="scientific">Acetobacterium paludosum</name>
    <dbReference type="NCBI Taxonomy" id="52693"/>
    <lineage>
        <taxon>Bacteria</taxon>
        <taxon>Bacillati</taxon>
        <taxon>Bacillota</taxon>
        <taxon>Clostridia</taxon>
        <taxon>Eubacteriales</taxon>
        <taxon>Eubacteriaceae</taxon>
        <taxon>Acetobacterium</taxon>
    </lineage>
</organism>
<reference evidence="1" key="1">
    <citation type="submission" date="2019-10" db="EMBL/GenBank/DDBJ databases">
        <authorList>
            <person name="Ross D.E."/>
            <person name="Gulliver D."/>
        </authorList>
    </citation>
    <scope>NUCLEOTIDE SEQUENCE</scope>
    <source>
        <strain evidence="1">DER-2019</strain>
    </source>
</reference>
<dbReference type="InterPro" id="IPR016877">
    <property type="entry name" value="UCP028235"/>
</dbReference>
<dbReference type="OrthoDB" id="105221at2"/>
<reference evidence="1" key="2">
    <citation type="submission" date="2020-10" db="EMBL/GenBank/DDBJ databases">
        <title>Comparative genomics of the Acetobacterium genus.</title>
        <authorList>
            <person name="Marshall C."/>
            <person name="May H."/>
            <person name="Norman S."/>
        </authorList>
    </citation>
    <scope>NUCLEOTIDE SEQUENCE</scope>
    <source>
        <strain evidence="1">DER-2019</strain>
    </source>
</reference>
<gene>
    <name evidence="1" type="ORF">GH810_11755</name>
</gene>
<dbReference type="SUPFAM" id="SSF64182">
    <property type="entry name" value="DHH phosphoesterases"/>
    <property type="match status" value="1"/>
</dbReference>
<evidence type="ECO:0000313" key="1">
    <source>
        <dbReference type="EMBL" id="MBC3888988.1"/>
    </source>
</evidence>
<proteinExistence type="predicted"/>
<sequence length="288" mass="32986">MLLKEAGIIDDWIFVHPKDLQDGLFTPTENDVLTNVPYVPGCGMWFDHHSSEKERLGWNHEVKGESRLAPSAARIIYEYYGGANRFPHYENMILSVDKVDSGNLTREEILKPTDWILLGFISDPRTGLGRFRNFRISNYQLMEELINLFRNLSIAEILELPDVKERVELYWEQSKLFSDMVKAHTHVVANVIVSDLRDMETIYTGNRFMIYSLYPEQNVSLWIVDGKQKQNVSIACGYSILNRTCNEDIGKLMLKYGGGGHQMVGTCQVPYDDANLTIKAIIDVLKTT</sequence>
<dbReference type="InterPro" id="IPR038763">
    <property type="entry name" value="DHH_sf"/>
</dbReference>
<dbReference type="Proteomes" id="UP000616595">
    <property type="component" value="Unassembled WGS sequence"/>
</dbReference>
<accession>A0A923I2W9</accession>
<dbReference type="AlphaFoldDB" id="A0A923I2W9"/>
<protein>
    <submittedName>
        <fullName evidence="1">Exopolyphosphatase</fullName>
    </submittedName>
</protein>
<evidence type="ECO:0000313" key="2">
    <source>
        <dbReference type="Proteomes" id="UP000616595"/>
    </source>
</evidence>
<dbReference type="PIRSF" id="PIRSF028235">
    <property type="entry name" value="UCP028235"/>
    <property type="match status" value="1"/>
</dbReference>
<dbReference type="EMBL" id="WJBD01000014">
    <property type="protein sequence ID" value="MBC3888988.1"/>
    <property type="molecule type" value="Genomic_DNA"/>
</dbReference>